<dbReference type="AlphaFoldDB" id="A0A7R9E8H5"/>
<name>A0A7R9E8H5_9NEOP</name>
<evidence type="ECO:0000313" key="1">
    <source>
        <dbReference type="EMBL" id="CAD7428463.1"/>
    </source>
</evidence>
<organism evidence="1">
    <name type="scientific">Timema monikensis</name>
    <dbReference type="NCBI Taxonomy" id="170555"/>
    <lineage>
        <taxon>Eukaryota</taxon>
        <taxon>Metazoa</taxon>
        <taxon>Ecdysozoa</taxon>
        <taxon>Arthropoda</taxon>
        <taxon>Hexapoda</taxon>
        <taxon>Insecta</taxon>
        <taxon>Pterygota</taxon>
        <taxon>Neoptera</taxon>
        <taxon>Polyneoptera</taxon>
        <taxon>Phasmatodea</taxon>
        <taxon>Timematodea</taxon>
        <taxon>Timematoidea</taxon>
        <taxon>Timematidae</taxon>
        <taxon>Timema</taxon>
    </lineage>
</organism>
<proteinExistence type="predicted"/>
<reference evidence="1" key="1">
    <citation type="submission" date="2020-11" db="EMBL/GenBank/DDBJ databases">
        <authorList>
            <person name="Tran Van P."/>
        </authorList>
    </citation>
    <scope>NUCLEOTIDE SEQUENCE</scope>
</reference>
<accession>A0A7R9E8H5</accession>
<sequence length="234" mass="26417">MTLLIESCYPSECGLVENTDSIRHVIATLLVLWTTSVIPKLVSVNVVLIHTVENVTNVNQDFGIFQTVNAVNVMDLLTLVTHEQELAFNAKILHSVTTATEKTWYSSMRERRLRVLALTISQMGYKNAPRSACSSRSPPFACILFTRKKGRGELSQHGQQRASNYGSVECGFCGVVHLGLIVDESERVNWGWLVNVRYHIHCCSEVHVLLLKEATERQTDRKHFGQHVKADQKR</sequence>
<dbReference type="EMBL" id="OB793745">
    <property type="protein sequence ID" value="CAD7428463.1"/>
    <property type="molecule type" value="Genomic_DNA"/>
</dbReference>
<protein>
    <submittedName>
        <fullName evidence="1">Uncharacterized protein</fullName>
    </submittedName>
</protein>
<gene>
    <name evidence="1" type="ORF">TMSB3V08_LOCUS5267</name>
</gene>